<name>A0A5N5TAT0_9CRUS</name>
<feature type="compositionally biased region" description="Basic residues" evidence="2">
    <location>
        <begin position="487"/>
        <end position="496"/>
    </location>
</feature>
<accession>A0A5N5TAT0</accession>
<dbReference type="PANTHER" id="PTHR19321:SF41">
    <property type="entry name" value="FASCETTO-RELATED"/>
    <property type="match status" value="1"/>
</dbReference>
<dbReference type="GO" id="GO:0008017">
    <property type="term" value="F:microtubule binding"/>
    <property type="evidence" value="ECO:0007669"/>
    <property type="project" value="InterPro"/>
</dbReference>
<feature type="compositionally biased region" description="Low complexity" evidence="2">
    <location>
        <begin position="458"/>
        <end position="472"/>
    </location>
</feature>
<evidence type="ECO:0000256" key="1">
    <source>
        <dbReference type="SAM" id="Coils"/>
    </source>
</evidence>
<evidence type="ECO:0000313" key="4">
    <source>
        <dbReference type="Proteomes" id="UP000326759"/>
    </source>
</evidence>
<reference evidence="3 4" key="1">
    <citation type="journal article" date="2019" name="PLoS Biol.">
        <title>Sex chromosomes control vertical transmission of feminizing Wolbachia symbionts in an isopod.</title>
        <authorList>
            <person name="Becking T."/>
            <person name="Chebbi M.A."/>
            <person name="Giraud I."/>
            <person name="Moumen B."/>
            <person name="Laverre T."/>
            <person name="Caubet Y."/>
            <person name="Peccoud J."/>
            <person name="Gilbert C."/>
            <person name="Cordaux R."/>
        </authorList>
    </citation>
    <scope>NUCLEOTIDE SEQUENCE [LARGE SCALE GENOMIC DNA]</scope>
    <source>
        <strain evidence="3">ANa2</strain>
        <tissue evidence="3">Whole body excluding digestive tract and cuticle</tissue>
    </source>
</reference>
<dbReference type="GO" id="GO:0051256">
    <property type="term" value="P:mitotic spindle midzone assembly"/>
    <property type="evidence" value="ECO:0007669"/>
    <property type="project" value="TreeGrafter"/>
</dbReference>
<dbReference type="OrthoDB" id="642895at2759"/>
<feature type="region of interest" description="Disordered" evidence="2">
    <location>
        <begin position="554"/>
        <end position="575"/>
    </location>
</feature>
<dbReference type="Proteomes" id="UP000326759">
    <property type="component" value="Unassembled WGS sequence"/>
</dbReference>
<evidence type="ECO:0000313" key="3">
    <source>
        <dbReference type="EMBL" id="KAB7503357.1"/>
    </source>
</evidence>
<dbReference type="Gene3D" id="1.20.58.1520">
    <property type="match status" value="1"/>
</dbReference>
<organism evidence="3 4">
    <name type="scientific">Armadillidium nasatum</name>
    <dbReference type="NCBI Taxonomy" id="96803"/>
    <lineage>
        <taxon>Eukaryota</taxon>
        <taxon>Metazoa</taxon>
        <taxon>Ecdysozoa</taxon>
        <taxon>Arthropoda</taxon>
        <taxon>Crustacea</taxon>
        <taxon>Multicrustacea</taxon>
        <taxon>Malacostraca</taxon>
        <taxon>Eumalacostraca</taxon>
        <taxon>Peracarida</taxon>
        <taxon>Isopoda</taxon>
        <taxon>Oniscidea</taxon>
        <taxon>Crinocheta</taxon>
        <taxon>Armadillidiidae</taxon>
        <taxon>Armadillidium</taxon>
    </lineage>
</organism>
<dbReference type="InterPro" id="IPR007145">
    <property type="entry name" value="MAP65_Ase1_PRC1"/>
</dbReference>
<dbReference type="GO" id="GO:1990023">
    <property type="term" value="C:mitotic spindle midzone"/>
    <property type="evidence" value="ECO:0007669"/>
    <property type="project" value="TreeGrafter"/>
</dbReference>
<protein>
    <submittedName>
        <fullName evidence="3">Protein regulator of cytokinesis 1</fullName>
    </submittedName>
</protein>
<dbReference type="GO" id="GO:0005737">
    <property type="term" value="C:cytoplasm"/>
    <property type="evidence" value="ECO:0007669"/>
    <property type="project" value="TreeGrafter"/>
</dbReference>
<dbReference type="PANTHER" id="PTHR19321">
    <property type="entry name" value="PROTEIN REGULATOR OF CYTOKINESIS 1 PRC1-RELATED"/>
    <property type="match status" value="1"/>
</dbReference>
<evidence type="ECO:0000256" key="2">
    <source>
        <dbReference type="SAM" id="MobiDB-lite"/>
    </source>
</evidence>
<dbReference type="AlphaFoldDB" id="A0A5N5TAT0"/>
<keyword evidence="1" id="KW-0175">Coiled coil</keyword>
<dbReference type="Pfam" id="PF03999">
    <property type="entry name" value="MAP65_ASE1"/>
    <property type="match status" value="1"/>
</dbReference>
<feature type="region of interest" description="Disordered" evidence="2">
    <location>
        <begin position="588"/>
        <end position="628"/>
    </location>
</feature>
<dbReference type="EMBL" id="SEYY01005301">
    <property type="protein sequence ID" value="KAB7503357.1"/>
    <property type="molecule type" value="Genomic_DNA"/>
</dbReference>
<feature type="compositionally biased region" description="Polar residues" evidence="2">
    <location>
        <begin position="599"/>
        <end position="608"/>
    </location>
</feature>
<keyword evidence="4" id="KW-1185">Reference proteome</keyword>
<sequence>MEGVISEELSNAKFRLSALWDEVGLHNEEKEEKLKILTVKIMNEIRDFEEFENNSKNETVRKIEEVGLKLYQLTKDLQVPQVAEPDGQMTLRELEEYLKSQFHIYQAEKDQRLERYKSLRSSEKELCKKLVEEPVKLPNDNIPSLASLNLLQKVVNSLKQELDTRRKQFASYRASIQSNMEILHLKPNSSFERDIMSGLEGLVSISMQNIQKMKTLSKDLQLKVCQQKELEEDMRVKIRVLWNRLSIEEERRENFLQQLTDNAFENIQKLESELKELEELKQQNLGCYINKLRRELEELWDLCYICEDEKENFHPYFSEEYSDKMLEDHEKEVQRLKEFYSQNEDIFIKIEKWKEELPRLEHDIEERITIWENENLRPFLVCGQSFKHFIQFTWHSYNEKKNREKQQRHETRSKQLQKEALLGTTSLKTTPSKRALLRSDTLHASKYMRNNESQRQPSGASSSHGSSTSIASKNQTLGVRRQQPPRVTRHNSKRKGNATTLVSLNSSEMSSYDKFQEGIQLRSEKENIRSSVMHNKKLKSPMMNNQHSVLRTPVSASNRSRFTPTSASRRQHLSPNVNLQSFTVGLTSSLPKRRRSARLNPNMSSFKKSFNIPGMRSPKSPYTGSKLSTPLRNRLNILM</sequence>
<feature type="region of interest" description="Disordered" evidence="2">
    <location>
        <begin position="449"/>
        <end position="505"/>
    </location>
</feature>
<comment type="caution">
    <text evidence="3">The sequence shown here is derived from an EMBL/GenBank/DDBJ whole genome shotgun (WGS) entry which is preliminary data.</text>
</comment>
<gene>
    <name evidence="3" type="primary">PRC1_1</name>
    <name evidence="3" type="ORF">Anas_02453</name>
</gene>
<proteinExistence type="predicted"/>
<feature type="coiled-coil region" evidence="1">
    <location>
        <begin position="260"/>
        <end position="287"/>
    </location>
</feature>